<protein>
    <submittedName>
        <fullName evidence="2">Uncharacterized protein</fullName>
    </submittedName>
</protein>
<dbReference type="AlphaFoldDB" id="A0A8B6C7I5"/>
<organism evidence="2 3">
    <name type="scientific">Mytilus galloprovincialis</name>
    <name type="common">Mediterranean mussel</name>
    <dbReference type="NCBI Taxonomy" id="29158"/>
    <lineage>
        <taxon>Eukaryota</taxon>
        <taxon>Metazoa</taxon>
        <taxon>Spiralia</taxon>
        <taxon>Lophotrochozoa</taxon>
        <taxon>Mollusca</taxon>
        <taxon>Bivalvia</taxon>
        <taxon>Autobranchia</taxon>
        <taxon>Pteriomorphia</taxon>
        <taxon>Mytilida</taxon>
        <taxon>Mytiloidea</taxon>
        <taxon>Mytilidae</taxon>
        <taxon>Mytilinae</taxon>
        <taxon>Mytilus</taxon>
    </lineage>
</organism>
<name>A0A8B6C7I5_MYTGA</name>
<gene>
    <name evidence="2" type="ORF">MGAL_10B088009</name>
</gene>
<dbReference type="OrthoDB" id="10021598at2759"/>
<feature type="compositionally biased region" description="Pro residues" evidence="1">
    <location>
        <begin position="522"/>
        <end position="537"/>
    </location>
</feature>
<feature type="region of interest" description="Disordered" evidence="1">
    <location>
        <begin position="354"/>
        <end position="383"/>
    </location>
</feature>
<evidence type="ECO:0000313" key="3">
    <source>
        <dbReference type="Proteomes" id="UP000596742"/>
    </source>
</evidence>
<sequence length="788" mass="90434">MESILKTSCSEKVNSRAISPLRRCESSLARIFPNMSEMLSREDRNQLSRLNKAKRQRLRPNQTVSIDSSPMMMLPKARIRTDYNQLSRRKMSVISADDTSGLHLSTISGSAIVSKSFSKSSLRNHHHSSRSDVDSGIGSMRRSVTFDEISFGRSSFKSIDDIDAISDFDQQESKERDDHIYEPFPEGRCNEMPQYVDTYSDNQFTHTKFSKKKKQKRVVPATNPDTEENHEANCPICSGFNNQTARMQKYFGSVDEFFKWFWSRWGKGSEGNFQRRGYGLQGYRPRFCNIVKSMQLHSREGRDMSPCTGDSGFDEFDYFTKDGRMINRWRKESTASYDDEGSDVFEQASIPEHPEVIKQDDLSKGAGSGLDGKPGTPTSINEDLDRMDLTNLNNEDYDPESIELVPPVVIVESKSGKPLHRLSIDIKLASGLQDDEDDLLKKKRHIHTLTIPNDTTYRNTDDDHNRASESPTQPPPSPDVSFSKEPVKPPSPPKIKKPITKKTLEKKPFNKKKKEDMEKPVEVPPQPREPTPPPPPPVEEKKEPEIVVNLPEPSLPEFKEPASKQKKEKNKPEKFAIPKTEKPKVEDDSLFNDALTDHLKKFELMVSDMTSPEESPKKHTNKPVKITGRLALSQQSSRFTLPMDMKELETMTPKQYIVKYCKITKRRQHLYDNVYRQTVGAVTKPMHYKELEKALKNVLVDTLNHEHYQYICELLEIKEGEDINSDLFAKMSALAERLLYPQYVTKETEDHKDYQKELIEVADFSALEWKFHGVNVRPDIQKLLKTLC</sequence>
<feature type="compositionally biased region" description="Basic and acidic residues" evidence="1">
    <location>
        <begin position="354"/>
        <end position="363"/>
    </location>
</feature>
<proteinExistence type="predicted"/>
<dbReference type="PANTHER" id="PTHR36696">
    <property type="entry name" value="AGAP012002-PA"/>
    <property type="match status" value="1"/>
</dbReference>
<feature type="compositionally biased region" description="Basic and acidic residues" evidence="1">
    <location>
        <begin position="502"/>
        <end position="521"/>
    </location>
</feature>
<keyword evidence="3" id="KW-1185">Reference proteome</keyword>
<feature type="compositionally biased region" description="Basic and acidic residues" evidence="1">
    <location>
        <begin position="557"/>
        <end position="587"/>
    </location>
</feature>
<dbReference type="Proteomes" id="UP000596742">
    <property type="component" value="Unassembled WGS sequence"/>
</dbReference>
<dbReference type="PANTHER" id="PTHR36696:SF1">
    <property type="entry name" value="EF-HAND DOMAIN-CONTAINING PROTEIN"/>
    <property type="match status" value="1"/>
</dbReference>
<dbReference type="EMBL" id="UYJE01001266">
    <property type="protein sequence ID" value="VDI00696.1"/>
    <property type="molecule type" value="Genomic_DNA"/>
</dbReference>
<evidence type="ECO:0000313" key="2">
    <source>
        <dbReference type="EMBL" id="VDI00696.1"/>
    </source>
</evidence>
<comment type="caution">
    <text evidence="2">The sequence shown here is derived from an EMBL/GenBank/DDBJ whole genome shotgun (WGS) entry which is preliminary data.</text>
</comment>
<evidence type="ECO:0000256" key="1">
    <source>
        <dbReference type="SAM" id="MobiDB-lite"/>
    </source>
</evidence>
<feature type="region of interest" description="Disordered" evidence="1">
    <location>
        <begin position="442"/>
        <end position="589"/>
    </location>
</feature>
<accession>A0A8B6C7I5</accession>
<reference evidence="2" key="1">
    <citation type="submission" date="2018-11" db="EMBL/GenBank/DDBJ databases">
        <authorList>
            <person name="Alioto T."/>
            <person name="Alioto T."/>
        </authorList>
    </citation>
    <scope>NUCLEOTIDE SEQUENCE</scope>
</reference>